<gene>
    <name evidence="2" type="ORF">ACFFNY_14850</name>
</gene>
<name>A0ABV5VXF6_9BACL</name>
<dbReference type="InterPro" id="IPR006059">
    <property type="entry name" value="SBP"/>
</dbReference>
<dbReference type="EMBL" id="JBHMAG010000012">
    <property type="protein sequence ID" value="MFB9752840.1"/>
    <property type="molecule type" value="Genomic_DNA"/>
</dbReference>
<sequence length="446" mass="48947">MKKWKASAILLSAISIVAAGCSNGSTNQADPAPGAGKSDKPYAGQSINVLILKTPAWDALVSKTSEFEQKTGIKVNFDSLPEKSYFQKLEISLSNKTGEYDVVWGNNKSLPSMISGGWVEPINSYLDDPAKTDKSFDYGDFIPKLAKNLSQEGKIYGLPGNGEANILYYNKNMFKEAGLTTPPKNLTELKEYAAKLTKKDKDQAGIVVRATREGNANSFSWIMVWKMLGGNWLAQAEAPYAVLDKKEAIDATNTWIDLVNNYAPKGIHSYGFNESLLAFQQGKAAMMIDVNTFMPEVENKEKSTVAGNVGYSVLEGTGDEYTVGPTWGIFLPKDTKKKDVSWEFMKWATSKEVMQDMADKKIRSDATRTSVLDSEMFKKNFNAEWAEANKVALNHADFGYTPLIPEGNEIRDALSVAIAKAATGQASTEAALKEANDRIKKITGKK</sequence>
<dbReference type="CDD" id="cd13585">
    <property type="entry name" value="PBP2_TMBP_like"/>
    <property type="match status" value="1"/>
</dbReference>
<dbReference type="PANTHER" id="PTHR43649:SF12">
    <property type="entry name" value="DIACETYLCHITOBIOSE BINDING PROTEIN DASA"/>
    <property type="match status" value="1"/>
</dbReference>
<comment type="caution">
    <text evidence="2">The sequence shown here is derived from an EMBL/GenBank/DDBJ whole genome shotgun (WGS) entry which is preliminary data.</text>
</comment>
<dbReference type="Pfam" id="PF01547">
    <property type="entry name" value="SBP_bac_1"/>
    <property type="match status" value="1"/>
</dbReference>
<evidence type="ECO:0000313" key="2">
    <source>
        <dbReference type="EMBL" id="MFB9752840.1"/>
    </source>
</evidence>
<feature type="signal peptide" evidence="1">
    <location>
        <begin position="1"/>
        <end position="18"/>
    </location>
</feature>
<keyword evidence="1" id="KW-0732">Signal</keyword>
<dbReference type="SUPFAM" id="SSF53850">
    <property type="entry name" value="Periplasmic binding protein-like II"/>
    <property type="match status" value="1"/>
</dbReference>
<evidence type="ECO:0000256" key="1">
    <source>
        <dbReference type="SAM" id="SignalP"/>
    </source>
</evidence>
<accession>A0ABV5VXF6</accession>
<keyword evidence="3" id="KW-1185">Reference proteome</keyword>
<dbReference type="RefSeq" id="WP_344903116.1">
    <property type="nucleotide sequence ID" value="NZ_BAAAYO010000001.1"/>
</dbReference>
<dbReference type="PANTHER" id="PTHR43649">
    <property type="entry name" value="ARABINOSE-BINDING PROTEIN-RELATED"/>
    <property type="match status" value="1"/>
</dbReference>
<reference evidence="2 3" key="1">
    <citation type="submission" date="2024-09" db="EMBL/GenBank/DDBJ databases">
        <authorList>
            <person name="Sun Q."/>
            <person name="Mori K."/>
        </authorList>
    </citation>
    <scope>NUCLEOTIDE SEQUENCE [LARGE SCALE GENOMIC DNA]</scope>
    <source>
        <strain evidence="2 3">JCM 12520</strain>
    </source>
</reference>
<organism evidence="2 3">
    <name type="scientific">Paenibacillus hodogayensis</name>
    <dbReference type="NCBI Taxonomy" id="279208"/>
    <lineage>
        <taxon>Bacteria</taxon>
        <taxon>Bacillati</taxon>
        <taxon>Bacillota</taxon>
        <taxon>Bacilli</taxon>
        <taxon>Bacillales</taxon>
        <taxon>Paenibacillaceae</taxon>
        <taxon>Paenibacillus</taxon>
    </lineage>
</organism>
<dbReference type="PROSITE" id="PS51257">
    <property type="entry name" value="PROKAR_LIPOPROTEIN"/>
    <property type="match status" value="1"/>
</dbReference>
<proteinExistence type="predicted"/>
<dbReference type="Proteomes" id="UP001589619">
    <property type="component" value="Unassembled WGS sequence"/>
</dbReference>
<protein>
    <submittedName>
        <fullName evidence="2">ABC transporter substrate-binding protein</fullName>
    </submittedName>
</protein>
<dbReference type="Gene3D" id="3.40.190.10">
    <property type="entry name" value="Periplasmic binding protein-like II"/>
    <property type="match status" value="2"/>
</dbReference>
<feature type="chain" id="PRO_5045965659" evidence="1">
    <location>
        <begin position="19"/>
        <end position="446"/>
    </location>
</feature>
<evidence type="ECO:0000313" key="3">
    <source>
        <dbReference type="Proteomes" id="UP001589619"/>
    </source>
</evidence>
<dbReference type="InterPro" id="IPR050490">
    <property type="entry name" value="Bact_solute-bd_prot1"/>
</dbReference>